<dbReference type="Pfam" id="PF02397">
    <property type="entry name" value="Bac_transf"/>
    <property type="match status" value="1"/>
</dbReference>
<dbReference type="InterPro" id="IPR017473">
    <property type="entry name" value="Undecaprenyl-P_gluc_Ptfrase"/>
</dbReference>
<evidence type="ECO:0000313" key="9">
    <source>
        <dbReference type="EMBL" id="GHD33756.1"/>
    </source>
</evidence>
<accession>A0A918XJJ9</accession>
<feature type="transmembrane region" description="Helical" evidence="7">
    <location>
        <begin position="50"/>
        <end position="71"/>
    </location>
</feature>
<dbReference type="Proteomes" id="UP000644693">
    <property type="component" value="Unassembled WGS sequence"/>
</dbReference>
<dbReference type="PANTHER" id="PTHR30576:SF0">
    <property type="entry name" value="UNDECAPRENYL-PHOSPHATE N-ACETYLGALACTOSAMINYL 1-PHOSPHATE TRANSFERASE-RELATED"/>
    <property type="match status" value="1"/>
</dbReference>
<evidence type="ECO:0000256" key="5">
    <source>
        <dbReference type="ARBA" id="ARBA00022989"/>
    </source>
</evidence>
<proteinExistence type="inferred from homology"/>
<dbReference type="GO" id="GO:0016780">
    <property type="term" value="F:phosphotransferase activity, for other substituted phosphate groups"/>
    <property type="evidence" value="ECO:0007669"/>
    <property type="project" value="TreeGrafter"/>
</dbReference>
<dbReference type="InterPro" id="IPR017475">
    <property type="entry name" value="EPS_sugar_tfrase"/>
</dbReference>
<feature type="transmembrane region" description="Helical" evidence="7">
    <location>
        <begin position="20"/>
        <end position="38"/>
    </location>
</feature>
<dbReference type="RefSeq" id="WP_189477532.1">
    <property type="nucleotide sequence ID" value="NZ_BMYM01000002.1"/>
</dbReference>
<dbReference type="Pfam" id="PF13727">
    <property type="entry name" value="CoA_binding_3"/>
    <property type="match status" value="1"/>
</dbReference>
<protein>
    <submittedName>
        <fullName evidence="9">GumD protein</fullName>
    </submittedName>
</protein>
<dbReference type="InterPro" id="IPR003362">
    <property type="entry name" value="Bact_transf"/>
</dbReference>
<evidence type="ECO:0000256" key="7">
    <source>
        <dbReference type="SAM" id="Phobius"/>
    </source>
</evidence>
<dbReference type="Gene3D" id="3.40.50.720">
    <property type="entry name" value="NAD(P)-binding Rossmann-like Domain"/>
    <property type="match status" value="1"/>
</dbReference>
<feature type="transmembrane region" description="Helical" evidence="7">
    <location>
        <begin position="115"/>
        <end position="133"/>
    </location>
</feature>
<reference evidence="9" key="1">
    <citation type="journal article" date="2014" name="Int. J. Syst. Evol. Microbiol.">
        <title>Complete genome sequence of Corynebacterium casei LMG S-19264T (=DSM 44701T), isolated from a smear-ripened cheese.</title>
        <authorList>
            <consortium name="US DOE Joint Genome Institute (JGI-PGF)"/>
            <person name="Walter F."/>
            <person name="Albersmeier A."/>
            <person name="Kalinowski J."/>
            <person name="Ruckert C."/>
        </authorList>
    </citation>
    <scope>NUCLEOTIDE SEQUENCE</scope>
    <source>
        <strain evidence="9">KCTC 23430</strain>
    </source>
</reference>
<dbReference type="NCBIfam" id="TIGR03025">
    <property type="entry name" value="EPS_sugtrans"/>
    <property type="match status" value="1"/>
</dbReference>
<feature type="transmembrane region" description="Helical" evidence="7">
    <location>
        <begin position="284"/>
        <end position="304"/>
    </location>
</feature>
<evidence type="ECO:0000256" key="4">
    <source>
        <dbReference type="ARBA" id="ARBA00022692"/>
    </source>
</evidence>
<feature type="domain" description="Bacterial sugar transferase" evidence="8">
    <location>
        <begin position="278"/>
        <end position="457"/>
    </location>
</feature>
<evidence type="ECO:0000256" key="6">
    <source>
        <dbReference type="ARBA" id="ARBA00023136"/>
    </source>
</evidence>
<name>A0A918XJJ9_9GAMM</name>
<keyword evidence="10" id="KW-1185">Reference proteome</keyword>
<feature type="transmembrane region" description="Helical" evidence="7">
    <location>
        <begin position="83"/>
        <end position="103"/>
    </location>
</feature>
<gene>
    <name evidence="9" type="primary">gumD</name>
    <name evidence="9" type="ORF">GCM10007053_18600</name>
</gene>
<comment type="subcellular location">
    <subcellularLocation>
        <location evidence="1">Membrane</location>
        <topology evidence="1">Multi-pass membrane protein</topology>
    </subcellularLocation>
</comment>
<dbReference type="AlphaFoldDB" id="A0A918XJJ9"/>
<comment type="similarity">
    <text evidence="2">Belongs to the bacterial sugar transferase family.</text>
</comment>
<evidence type="ECO:0000259" key="8">
    <source>
        <dbReference type="Pfam" id="PF02397"/>
    </source>
</evidence>
<keyword evidence="4 7" id="KW-0812">Transmembrane</keyword>
<keyword evidence="5 7" id="KW-1133">Transmembrane helix</keyword>
<sequence length="465" mass="53006">MATTGYLREHSSVLLWSMRLFDVGLSLLCSYAAFMVVFEGNREPPSYLLYQLAIIMALLLQLVVFHVSDLYRPWRGEGQLKEFTQLFLAWLVVFGILVFLAVITKTSSTFSRQWLLMWFTGGLVTLMASRLVLRGVLRQLRANGYNLRHIVVLAKGEVGDRVLDNLATSPEAGLNVLGYFSPTDAKSETFKGRTGTLDDGLEYIRSHRVDQIWLAMPLREEDEIQRMLSELRDITADIRLVPDFFGFRLINHSISNIANMAVVNVSVTPMDGVNRWVKAVEDRILSLVILTLISPLLLVIAIAVKLSSPGPVFYLQERVSWNGKRFNMIKFRSMPVNVESESGPVWASAEEQRATGVGAFLRKTSLDELPQFWNVLMGDMSIVGPRPERPVFVEKFKDEIPRYMQKHKVKAGITGWAQVNGWRGNTDLEKRIEYDLYYIENWSLAFDIKIILMTVVRGFIHKNAY</sequence>
<comment type="caution">
    <text evidence="9">The sequence shown here is derived from an EMBL/GenBank/DDBJ whole genome shotgun (WGS) entry which is preliminary data.</text>
</comment>
<evidence type="ECO:0000256" key="3">
    <source>
        <dbReference type="ARBA" id="ARBA00022679"/>
    </source>
</evidence>
<reference evidence="9" key="2">
    <citation type="submission" date="2020-09" db="EMBL/GenBank/DDBJ databases">
        <authorList>
            <person name="Sun Q."/>
            <person name="Kim S."/>
        </authorList>
    </citation>
    <scope>NUCLEOTIDE SEQUENCE</scope>
    <source>
        <strain evidence="9">KCTC 23430</strain>
    </source>
</reference>
<evidence type="ECO:0000256" key="1">
    <source>
        <dbReference type="ARBA" id="ARBA00004141"/>
    </source>
</evidence>
<organism evidence="9 10">
    <name type="scientific">Parahalioglobus pacificus</name>
    <dbReference type="NCBI Taxonomy" id="930806"/>
    <lineage>
        <taxon>Bacteria</taxon>
        <taxon>Pseudomonadati</taxon>
        <taxon>Pseudomonadota</taxon>
        <taxon>Gammaproteobacteria</taxon>
        <taxon>Cellvibrionales</taxon>
        <taxon>Halieaceae</taxon>
        <taxon>Parahalioglobus</taxon>
    </lineage>
</organism>
<dbReference type="EMBL" id="BMYM01000002">
    <property type="protein sequence ID" value="GHD33756.1"/>
    <property type="molecule type" value="Genomic_DNA"/>
</dbReference>
<evidence type="ECO:0000313" key="10">
    <source>
        <dbReference type="Proteomes" id="UP000644693"/>
    </source>
</evidence>
<dbReference type="GO" id="GO:0016020">
    <property type="term" value="C:membrane"/>
    <property type="evidence" value="ECO:0007669"/>
    <property type="project" value="UniProtKB-SubCell"/>
</dbReference>
<evidence type="ECO:0000256" key="2">
    <source>
        <dbReference type="ARBA" id="ARBA00006464"/>
    </source>
</evidence>
<keyword evidence="6 7" id="KW-0472">Membrane</keyword>
<keyword evidence="3" id="KW-0808">Transferase</keyword>
<dbReference type="PANTHER" id="PTHR30576">
    <property type="entry name" value="COLANIC BIOSYNTHESIS UDP-GLUCOSE LIPID CARRIER TRANSFERASE"/>
    <property type="match status" value="1"/>
</dbReference>
<dbReference type="NCBIfam" id="TIGR03023">
    <property type="entry name" value="WcaJ_sugtrans"/>
    <property type="match status" value="1"/>
</dbReference>